<dbReference type="PROSITE" id="PS50181">
    <property type="entry name" value="FBOX"/>
    <property type="match status" value="1"/>
</dbReference>
<evidence type="ECO:0000313" key="3">
    <source>
        <dbReference type="Proteomes" id="UP001341840"/>
    </source>
</evidence>
<name>A0ABU6Q2I1_9FABA</name>
<organism evidence="2 3">
    <name type="scientific">Stylosanthes scabra</name>
    <dbReference type="NCBI Taxonomy" id="79078"/>
    <lineage>
        <taxon>Eukaryota</taxon>
        <taxon>Viridiplantae</taxon>
        <taxon>Streptophyta</taxon>
        <taxon>Embryophyta</taxon>
        <taxon>Tracheophyta</taxon>
        <taxon>Spermatophyta</taxon>
        <taxon>Magnoliopsida</taxon>
        <taxon>eudicotyledons</taxon>
        <taxon>Gunneridae</taxon>
        <taxon>Pentapetalae</taxon>
        <taxon>rosids</taxon>
        <taxon>fabids</taxon>
        <taxon>Fabales</taxon>
        <taxon>Fabaceae</taxon>
        <taxon>Papilionoideae</taxon>
        <taxon>50 kb inversion clade</taxon>
        <taxon>dalbergioids sensu lato</taxon>
        <taxon>Dalbergieae</taxon>
        <taxon>Pterocarpus clade</taxon>
        <taxon>Stylosanthes</taxon>
    </lineage>
</organism>
<comment type="caution">
    <text evidence="2">The sequence shown here is derived from an EMBL/GenBank/DDBJ whole genome shotgun (WGS) entry which is preliminary data.</text>
</comment>
<dbReference type="Proteomes" id="UP001341840">
    <property type="component" value="Unassembled WGS sequence"/>
</dbReference>
<keyword evidence="3" id="KW-1185">Reference proteome</keyword>
<accession>A0ABU6Q2I1</accession>
<proteinExistence type="predicted"/>
<gene>
    <name evidence="2" type="ORF">PIB30_001466</name>
</gene>
<dbReference type="SUPFAM" id="SSF101898">
    <property type="entry name" value="NHL repeat"/>
    <property type="match status" value="1"/>
</dbReference>
<evidence type="ECO:0000313" key="2">
    <source>
        <dbReference type="EMBL" id="MED6106073.1"/>
    </source>
</evidence>
<dbReference type="SUPFAM" id="SSF81383">
    <property type="entry name" value="F-box domain"/>
    <property type="match status" value="1"/>
</dbReference>
<dbReference type="EMBL" id="JASCZI010000003">
    <property type="protein sequence ID" value="MED6106073.1"/>
    <property type="molecule type" value="Genomic_DNA"/>
</dbReference>
<sequence length="393" mass="45557">MNDVLPVELIQAILLRVPARHLFPLKLVSKLWLSLISNPEFVELHLHRNSALTPAFFFTENSEKACLVDLHALFNEDATIGAAIKDVPIPFGKKKKEKKNPTTIYFEVLGSCRGFVFLHRKPHVIVVWNPVTGSCKQICYLYSYPHIFKRDRYFFGSILYGVGYDASNDDYLVVFTLKEDRIDCFSLRKNSWMKINVEFPISLTRFDTKPKGLFLNGGIHWLCYEAILMFDVREKSLSEICLPPEQNSVGGASSNLVILDGCLALYYYEPYKTKIWVMKEYKVWSSWTLYVIRYRYFNACIRPLCLSNGGDFIGLDSKDKISKYNLEGELLQRFQYYHNDDVTNLFARYTLYTETLVTLPKKEKKWAKIRSRWRGLIAGGSFLARGQTSKENN</sequence>
<dbReference type="SMART" id="SM00256">
    <property type="entry name" value="FBOX"/>
    <property type="match status" value="1"/>
</dbReference>
<dbReference type="InterPro" id="IPR036047">
    <property type="entry name" value="F-box-like_dom_sf"/>
</dbReference>
<dbReference type="PANTHER" id="PTHR31672:SF13">
    <property type="entry name" value="F-BOX PROTEIN CPR30-LIKE"/>
    <property type="match status" value="1"/>
</dbReference>
<dbReference type="InterPro" id="IPR050796">
    <property type="entry name" value="SCF_F-box_component"/>
</dbReference>
<dbReference type="InterPro" id="IPR017451">
    <property type="entry name" value="F-box-assoc_interact_dom"/>
</dbReference>
<protein>
    <recommendedName>
        <fullName evidence="1">F-box domain-containing protein</fullName>
    </recommendedName>
</protein>
<dbReference type="Pfam" id="PF07734">
    <property type="entry name" value="FBA_1"/>
    <property type="match status" value="1"/>
</dbReference>
<dbReference type="NCBIfam" id="TIGR01640">
    <property type="entry name" value="F_box_assoc_1"/>
    <property type="match status" value="1"/>
</dbReference>
<dbReference type="InterPro" id="IPR006527">
    <property type="entry name" value="F-box-assoc_dom_typ1"/>
</dbReference>
<dbReference type="PANTHER" id="PTHR31672">
    <property type="entry name" value="BNACNNG10540D PROTEIN"/>
    <property type="match status" value="1"/>
</dbReference>
<reference evidence="2 3" key="1">
    <citation type="journal article" date="2023" name="Plants (Basel)">
        <title>Bridging the Gap: Combining Genomics and Transcriptomics Approaches to Understand Stylosanthes scabra, an Orphan Legume from the Brazilian Caatinga.</title>
        <authorList>
            <person name="Ferreira-Neto J.R.C."/>
            <person name="da Silva M.D."/>
            <person name="Binneck E."/>
            <person name="de Melo N.F."/>
            <person name="da Silva R.H."/>
            <person name="de Melo A.L.T.M."/>
            <person name="Pandolfi V."/>
            <person name="Bustamante F.O."/>
            <person name="Brasileiro-Vidal A.C."/>
            <person name="Benko-Iseppon A.M."/>
        </authorList>
    </citation>
    <scope>NUCLEOTIDE SEQUENCE [LARGE SCALE GENOMIC DNA]</scope>
    <source>
        <tissue evidence="2">Leaves</tissue>
    </source>
</reference>
<evidence type="ECO:0000259" key="1">
    <source>
        <dbReference type="PROSITE" id="PS50181"/>
    </source>
</evidence>
<dbReference type="Pfam" id="PF00646">
    <property type="entry name" value="F-box"/>
    <property type="match status" value="1"/>
</dbReference>
<dbReference type="InterPro" id="IPR001810">
    <property type="entry name" value="F-box_dom"/>
</dbReference>
<feature type="domain" description="F-box" evidence="1">
    <location>
        <begin position="1"/>
        <end position="44"/>
    </location>
</feature>